<sequence>MARPRRRVQAHQPDENSNSAGTANEHELSSNERQTLQDKVNEQQQQLLLLQEELEKTRTAQQAAESRAQTSQHSGREPPVLIPKPKGQAGEKGFNLQDEMKLEDEKELYLAILRDVRALCFAAQLDYKIDYRHQPPKDLGNIFDVAKRHHPYLEQFHNNWATSEIVKQFLRNRRKYAARMCHDQVRGGRPATPMRSTSNPAGRRASVPTPAHNNAGGQPTANTV</sequence>
<protein>
    <submittedName>
        <fullName evidence="2">Uncharacterized protein</fullName>
    </submittedName>
</protein>
<organism evidence="2 3">
    <name type="scientific">Hydnomerulius pinastri MD-312</name>
    <dbReference type="NCBI Taxonomy" id="994086"/>
    <lineage>
        <taxon>Eukaryota</taxon>
        <taxon>Fungi</taxon>
        <taxon>Dikarya</taxon>
        <taxon>Basidiomycota</taxon>
        <taxon>Agaricomycotina</taxon>
        <taxon>Agaricomycetes</taxon>
        <taxon>Agaricomycetidae</taxon>
        <taxon>Boletales</taxon>
        <taxon>Boletales incertae sedis</taxon>
        <taxon>Leucogyrophana</taxon>
    </lineage>
</organism>
<evidence type="ECO:0000256" key="1">
    <source>
        <dbReference type="SAM" id="MobiDB-lite"/>
    </source>
</evidence>
<dbReference type="Proteomes" id="UP000053820">
    <property type="component" value="Unassembled WGS sequence"/>
</dbReference>
<dbReference type="HOGENOM" id="CLU_105941_0_0_1"/>
<keyword evidence="3" id="KW-1185">Reference proteome</keyword>
<dbReference type="EMBL" id="KN839870">
    <property type="protein sequence ID" value="KIJ60588.1"/>
    <property type="molecule type" value="Genomic_DNA"/>
</dbReference>
<accession>A0A0C9W374</accession>
<feature type="region of interest" description="Disordered" evidence="1">
    <location>
        <begin position="184"/>
        <end position="224"/>
    </location>
</feature>
<dbReference type="AlphaFoldDB" id="A0A0C9W374"/>
<dbReference type="OrthoDB" id="2685742at2759"/>
<feature type="region of interest" description="Disordered" evidence="1">
    <location>
        <begin position="1"/>
        <end position="92"/>
    </location>
</feature>
<feature type="compositionally biased region" description="Low complexity" evidence="1">
    <location>
        <begin position="42"/>
        <end position="51"/>
    </location>
</feature>
<name>A0A0C9W374_9AGAM</name>
<evidence type="ECO:0000313" key="2">
    <source>
        <dbReference type="EMBL" id="KIJ60588.1"/>
    </source>
</evidence>
<proteinExistence type="predicted"/>
<reference evidence="2 3" key="1">
    <citation type="submission" date="2014-04" db="EMBL/GenBank/DDBJ databases">
        <title>Evolutionary Origins and Diversification of the Mycorrhizal Mutualists.</title>
        <authorList>
            <consortium name="DOE Joint Genome Institute"/>
            <consortium name="Mycorrhizal Genomics Consortium"/>
            <person name="Kohler A."/>
            <person name="Kuo A."/>
            <person name="Nagy L.G."/>
            <person name="Floudas D."/>
            <person name="Copeland A."/>
            <person name="Barry K.W."/>
            <person name="Cichocki N."/>
            <person name="Veneault-Fourrey C."/>
            <person name="LaButti K."/>
            <person name="Lindquist E.A."/>
            <person name="Lipzen A."/>
            <person name="Lundell T."/>
            <person name="Morin E."/>
            <person name="Murat C."/>
            <person name="Riley R."/>
            <person name="Ohm R."/>
            <person name="Sun H."/>
            <person name="Tunlid A."/>
            <person name="Henrissat B."/>
            <person name="Grigoriev I.V."/>
            <person name="Hibbett D.S."/>
            <person name="Martin F."/>
        </authorList>
    </citation>
    <scope>NUCLEOTIDE SEQUENCE [LARGE SCALE GENOMIC DNA]</scope>
    <source>
        <strain evidence="2 3">MD-312</strain>
    </source>
</reference>
<feature type="compositionally biased region" description="Polar residues" evidence="1">
    <location>
        <begin position="211"/>
        <end position="224"/>
    </location>
</feature>
<feature type="compositionally biased region" description="Basic and acidic residues" evidence="1">
    <location>
        <begin position="24"/>
        <end position="41"/>
    </location>
</feature>
<evidence type="ECO:0000313" key="3">
    <source>
        <dbReference type="Proteomes" id="UP000053820"/>
    </source>
</evidence>
<feature type="compositionally biased region" description="Polar residues" evidence="1">
    <location>
        <begin position="59"/>
        <end position="73"/>
    </location>
</feature>
<gene>
    <name evidence="2" type="ORF">HYDPIDRAFT_32013</name>
</gene>